<dbReference type="InterPro" id="IPR023271">
    <property type="entry name" value="Aquaporin-like"/>
</dbReference>
<dbReference type="InterPro" id="IPR000292">
    <property type="entry name" value="For/NO2_transpt"/>
</dbReference>
<evidence type="ECO:0000256" key="1">
    <source>
        <dbReference type="ARBA" id="ARBA00004141"/>
    </source>
</evidence>
<evidence type="ECO:0000256" key="3">
    <source>
        <dbReference type="ARBA" id="ARBA00022989"/>
    </source>
</evidence>
<dbReference type="InterPro" id="IPR024002">
    <property type="entry name" value="For/NO2_transpt_CS"/>
</dbReference>
<dbReference type="Gene3D" id="1.20.1080.10">
    <property type="entry name" value="Glycerol uptake facilitator protein"/>
    <property type="match status" value="1"/>
</dbReference>
<keyword evidence="8" id="KW-1185">Reference proteome</keyword>
<comment type="caution">
    <text evidence="7">The sequence shown here is derived from an EMBL/GenBank/DDBJ whole genome shotgun (WGS) entry which is preliminary data.</text>
</comment>
<accession>A0A917AUM8</accession>
<evidence type="ECO:0000256" key="4">
    <source>
        <dbReference type="ARBA" id="ARBA00023136"/>
    </source>
</evidence>
<feature type="transmembrane region" description="Helical" evidence="6">
    <location>
        <begin position="185"/>
        <end position="215"/>
    </location>
</feature>
<dbReference type="PANTHER" id="PTHR30520:SF8">
    <property type="entry name" value="NITRITE TRANSPORTER NIRC"/>
    <property type="match status" value="1"/>
</dbReference>
<dbReference type="AlphaFoldDB" id="A0A917AUM8"/>
<feature type="transmembrane region" description="Helical" evidence="6">
    <location>
        <begin position="227"/>
        <end position="249"/>
    </location>
</feature>
<sequence length="253" mass="28388">MEAKSIEYIEHITENKKNMLKQTPLDYFLRASFAGALLAFVFVMCIKFAQPFHAAGSEATYFVYSLFFGIALILVIFGNAELFTSNTMYFTISTMRKKTTIGDTLKIWTACYIGNFIGAILFAVIFYYAGIFANIPDNHFLHSVVNGKLSADTIQLFFRAILCNWIVCLACFLPTRMQSESAKIITIFLTVLVFFSSGYEHSVANMGLFSIAFFTYGLDVTSTLHNLVPVTLGNIVGGMVFVGMFYGYLNRKK</sequence>
<dbReference type="Proteomes" id="UP000605259">
    <property type="component" value="Unassembled WGS sequence"/>
</dbReference>
<dbReference type="PROSITE" id="PS01006">
    <property type="entry name" value="FORMATE_NITRITE_TP_2"/>
    <property type="match status" value="1"/>
</dbReference>
<evidence type="ECO:0000313" key="8">
    <source>
        <dbReference type="Proteomes" id="UP000605259"/>
    </source>
</evidence>
<keyword evidence="3 6" id="KW-1133">Transmembrane helix</keyword>
<evidence type="ECO:0000313" key="7">
    <source>
        <dbReference type="EMBL" id="GGE71129.1"/>
    </source>
</evidence>
<feature type="transmembrane region" description="Helical" evidence="6">
    <location>
        <begin position="105"/>
        <end position="133"/>
    </location>
</feature>
<dbReference type="EMBL" id="BMFK01000001">
    <property type="protein sequence ID" value="GGE71129.1"/>
    <property type="molecule type" value="Genomic_DNA"/>
</dbReference>
<feature type="transmembrane region" description="Helical" evidence="6">
    <location>
        <begin position="27"/>
        <end position="49"/>
    </location>
</feature>
<evidence type="ECO:0000256" key="5">
    <source>
        <dbReference type="ARBA" id="ARBA00049660"/>
    </source>
</evidence>
<reference evidence="7" key="2">
    <citation type="submission" date="2020-09" db="EMBL/GenBank/DDBJ databases">
        <authorList>
            <person name="Sun Q."/>
            <person name="Zhou Y."/>
        </authorList>
    </citation>
    <scope>NUCLEOTIDE SEQUENCE</scope>
    <source>
        <strain evidence="7">CGMCC 1.12698</strain>
    </source>
</reference>
<gene>
    <name evidence="7" type="ORF">GCM10007140_21260</name>
</gene>
<dbReference type="Pfam" id="PF01226">
    <property type="entry name" value="Form_Nir_trans"/>
    <property type="match status" value="1"/>
</dbReference>
<evidence type="ECO:0000256" key="6">
    <source>
        <dbReference type="SAM" id="Phobius"/>
    </source>
</evidence>
<dbReference type="GO" id="GO:0015499">
    <property type="term" value="F:formate transmembrane transporter activity"/>
    <property type="evidence" value="ECO:0007669"/>
    <property type="project" value="TreeGrafter"/>
</dbReference>
<protein>
    <submittedName>
        <fullName evidence="7">Transporter</fullName>
    </submittedName>
</protein>
<dbReference type="GO" id="GO:0005886">
    <property type="term" value="C:plasma membrane"/>
    <property type="evidence" value="ECO:0007669"/>
    <property type="project" value="TreeGrafter"/>
</dbReference>
<name>A0A917AUM8_9BACI</name>
<feature type="transmembrane region" description="Helical" evidence="6">
    <location>
        <begin position="153"/>
        <end position="173"/>
    </location>
</feature>
<keyword evidence="4 6" id="KW-0472">Membrane</keyword>
<comment type="similarity">
    <text evidence="5">Belongs to the FNT transporter (TC 1.A.16) family.</text>
</comment>
<keyword evidence="2 6" id="KW-0812">Transmembrane</keyword>
<organism evidence="7 8">
    <name type="scientific">Priestia taiwanensis</name>
    <dbReference type="NCBI Taxonomy" id="1347902"/>
    <lineage>
        <taxon>Bacteria</taxon>
        <taxon>Bacillati</taxon>
        <taxon>Bacillota</taxon>
        <taxon>Bacilli</taxon>
        <taxon>Bacillales</taxon>
        <taxon>Bacillaceae</taxon>
        <taxon>Priestia</taxon>
    </lineage>
</organism>
<reference evidence="7" key="1">
    <citation type="journal article" date="2014" name="Int. J. Syst. Evol. Microbiol.">
        <title>Complete genome sequence of Corynebacterium casei LMG S-19264T (=DSM 44701T), isolated from a smear-ripened cheese.</title>
        <authorList>
            <consortium name="US DOE Joint Genome Institute (JGI-PGF)"/>
            <person name="Walter F."/>
            <person name="Albersmeier A."/>
            <person name="Kalinowski J."/>
            <person name="Ruckert C."/>
        </authorList>
    </citation>
    <scope>NUCLEOTIDE SEQUENCE</scope>
    <source>
        <strain evidence="7">CGMCC 1.12698</strain>
    </source>
</reference>
<evidence type="ECO:0000256" key="2">
    <source>
        <dbReference type="ARBA" id="ARBA00022692"/>
    </source>
</evidence>
<proteinExistence type="inferred from homology"/>
<feature type="transmembrane region" description="Helical" evidence="6">
    <location>
        <begin position="61"/>
        <end position="84"/>
    </location>
</feature>
<comment type="subcellular location">
    <subcellularLocation>
        <location evidence="1">Membrane</location>
        <topology evidence="1">Multi-pass membrane protein</topology>
    </subcellularLocation>
</comment>
<dbReference type="RefSeq" id="WP_188388332.1">
    <property type="nucleotide sequence ID" value="NZ_BMFK01000001.1"/>
</dbReference>
<dbReference type="PANTHER" id="PTHR30520">
    <property type="entry name" value="FORMATE TRANSPORTER-RELATED"/>
    <property type="match status" value="1"/>
</dbReference>